<dbReference type="GO" id="GO:0016787">
    <property type="term" value="F:hydrolase activity"/>
    <property type="evidence" value="ECO:0007669"/>
    <property type="project" value="UniProtKB-KW"/>
</dbReference>
<evidence type="ECO:0000259" key="1">
    <source>
        <dbReference type="Pfam" id="PF01738"/>
    </source>
</evidence>
<dbReference type="InterPro" id="IPR029058">
    <property type="entry name" value="AB_hydrolase_fold"/>
</dbReference>
<keyword evidence="2" id="KW-0378">Hydrolase</keyword>
<dbReference type="STRING" id="439228.SAMN06295920_104452"/>
<evidence type="ECO:0000313" key="3">
    <source>
        <dbReference type="Proteomes" id="UP000189818"/>
    </source>
</evidence>
<protein>
    <submittedName>
        <fullName evidence="2">Dienelactone hydrolase</fullName>
    </submittedName>
</protein>
<dbReference type="SUPFAM" id="SSF53474">
    <property type="entry name" value="alpha/beta-Hydrolases"/>
    <property type="match status" value="1"/>
</dbReference>
<dbReference type="InterPro" id="IPR002925">
    <property type="entry name" value="Dienelactn_hydro"/>
</dbReference>
<keyword evidence="3" id="KW-1185">Reference proteome</keyword>
<gene>
    <name evidence="2" type="ORF">SAMN06295920_104452</name>
</gene>
<dbReference type="EMBL" id="FUYM01000004">
    <property type="protein sequence ID" value="SKB64910.1"/>
    <property type="molecule type" value="Genomic_DNA"/>
</dbReference>
<reference evidence="3" key="1">
    <citation type="submission" date="2017-02" db="EMBL/GenBank/DDBJ databases">
        <authorList>
            <person name="Varghese N."/>
            <person name="Submissions S."/>
        </authorList>
    </citation>
    <scope>NUCLEOTIDE SEQUENCE [LARGE SCALE GENOMIC DNA]</scope>
    <source>
        <strain evidence="3">UM2</strain>
    </source>
</reference>
<dbReference type="OrthoDB" id="9787933at2"/>
<dbReference type="RefSeq" id="WP_079648334.1">
    <property type="nucleotide sequence ID" value="NZ_FUYM01000004.1"/>
</dbReference>
<accession>A0A1T5D0A9</accession>
<dbReference type="AlphaFoldDB" id="A0A1T5D0A9"/>
<dbReference type="PANTHER" id="PTHR22946:SF0">
    <property type="entry name" value="DIENELACTONE HYDROLASE DOMAIN-CONTAINING PROTEIN"/>
    <property type="match status" value="1"/>
</dbReference>
<sequence>MQSQDLTVVHDGTALTGRLIWDETRTGRRPGVLVIHEATGLGEHAIERAERIVREFGYVAYAMDEFGETPADMDAILGWIGKLLGDPAELHGRLAAALRGLAEQPMVDPDRLAAVGHCFGGTSAIELAGTGADLKAVVGFHAGLQGTGSTDAGAIRGKLLICNGAQDPFVTPEILQAFSNEMIAGGVDWQMNLYGRARHSFTNRDADALGSEAYGYDADADRRSWEAMRALFLDVLG</sequence>
<evidence type="ECO:0000313" key="2">
    <source>
        <dbReference type="EMBL" id="SKB64910.1"/>
    </source>
</evidence>
<name>A0A1T5D0A9_9SPHN</name>
<dbReference type="Gene3D" id="3.40.50.1820">
    <property type="entry name" value="alpha/beta hydrolase"/>
    <property type="match status" value="1"/>
</dbReference>
<dbReference type="Pfam" id="PF01738">
    <property type="entry name" value="DLH"/>
    <property type="match status" value="1"/>
</dbReference>
<proteinExistence type="predicted"/>
<dbReference type="Proteomes" id="UP000189818">
    <property type="component" value="Unassembled WGS sequence"/>
</dbReference>
<dbReference type="PANTHER" id="PTHR22946">
    <property type="entry name" value="DIENELACTONE HYDROLASE DOMAIN-CONTAINING PROTEIN-RELATED"/>
    <property type="match status" value="1"/>
</dbReference>
<dbReference type="InterPro" id="IPR050261">
    <property type="entry name" value="FrsA_esterase"/>
</dbReference>
<feature type="domain" description="Dienelactone hydrolase" evidence="1">
    <location>
        <begin position="26"/>
        <end position="233"/>
    </location>
</feature>
<organism evidence="2 3">
    <name type="scientific">Rhizorhabdus histidinilytica</name>
    <dbReference type="NCBI Taxonomy" id="439228"/>
    <lineage>
        <taxon>Bacteria</taxon>
        <taxon>Pseudomonadati</taxon>
        <taxon>Pseudomonadota</taxon>
        <taxon>Alphaproteobacteria</taxon>
        <taxon>Sphingomonadales</taxon>
        <taxon>Sphingomonadaceae</taxon>
        <taxon>Rhizorhabdus</taxon>
    </lineage>
</organism>